<dbReference type="Pfam" id="PF13191">
    <property type="entry name" value="AAA_16"/>
    <property type="match status" value="1"/>
</dbReference>
<gene>
    <name evidence="2" type="ORF">KDW_55700</name>
</gene>
<dbReference type="Proteomes" id="UP000326912">
    <property type="component" value="Unassembled WGS sequence"/>
</dbReference>
<dbReference type="Gene3D" id="1.25.40.10">
    <property type="entry name" value="Tetratricopeptide repeat domain"/>
    <property type="match status" value="1"/>
</dbReference>
<reference evidence="2 3" key="1">
    <citation type="submission" date="2019-10" db="EMBL/GenBank/DDBJ databases">
        <title>Dictyobacter vulcani sp. nov., within the class Ktedonobacteria, isolated from soil of volcanic Mt. Zao.</title>
        <authorList>
            <person name="Zheng Y."/>
            <person name="Wang C.M."/>
            <person name="Sakai Y."/>
            <person name="Abe K."/>
            <person name="Yokota A."/>
            <person name="Yabe S."/>
        </authorList>
    </citation>
    <scope>NUCLEOTIDE SEQUENCE [LARGE SCALE GENOMIC DNA]</scope>
    <source>
        <strain evidence="2 3">W12</strain>
    </source>
</reference>
<evidence type="ECO:0000259" key="1">
    <source>
        <dbReference type="SMART" id="SM00382"/>
    </source>
</evidence>
<dbReference type="SUPFAM" id="SSF52540">
    <property type="entry name" value="P-loop containing nucleoside triphosphate hydrolases"/>
    <property type="match status" value="1"/>
</dbReference>
<evidence type="ECO:0000313" key="3">
    <source>
        <dbReference type="Proteomes" id="UP000326912"/>
    </source>
</evidence>
<dbReference type="Gene3D" id="3.40.50.300">
    <property type="entry name" value="P-loop containing nucleotide triphosphate hydrolases"/>
    <property type="match status" value="1"/>
</dbReference>
<protein>
    <submittedName>
        <fullName evidence="2">Helix-turn-helix transcriptional regulator</fullName>
    </submittedName>
</protein>
<dbReference type="Pfam" id="PF25873">
    <property type="entry name" value="WHD_MalT"/>
    <property type="match status" value="1"/>
</dbReference>
<accession>A0A5J4KNU8</accession>
<dbReference type="EMBL" id="BKZW01000003">
    <property type="protein sequence ID" value="GER91408.1"/>
    <property type="molecule type" value="Genomic_DNA"/>
</dbReference>
<dbReference type="InterPro" id="IPR041664">
    <property type="entry name" value="AAA_16"/>
</dbReference>
<evidence type="ECO:0000313" key="2">
    <source>
        <dbReference type="EMBL" id="GER91408.1"/>
    </source>
</evidence>
<dbReference type="SMART" id="SM00382">
    <property type="entry name" value="AAA"/>
    <property type="match status" value="1"/>
</dbReference>
<dbReference type="InterPro" id="IPR027417">
    <property type="entry name" value="P-loop_NTPase"/>
</dbReference>
<dbReference type="Pfam" id="PF17874">
    <property type="entry name" value="TPR_MalT"/>
    <property type="match status" value="1"/>
</dbReference>
<keyword evidence="3" id="KW-1185">Reference proteome</keyword>
<dbReference type="InterPro" id="IPR011990">
    <property type="entry name" value="TPR-like_helical_dom_sf"/>
</dbReference>
<feature type="domain" description="AAA+ ATPase" evidence="1">
    <location>
        <begin position="142"/>
        <end position="294"/>
    </location>
</feature>
<proteinExistence type="predicted"/>
<dbReference type="AlphaFoldDB" id="A0A5J4KNU8"/>
<sequence>MTRTTPEIQQGLLITHDSLQAIKVDTPAWFTWLTEHSVFRFTSSSGKFTARKEQRFAGWYWYAYRRQQGLLRTAYLGKSEEISLARLTEIAGLLHTIHPQNPPITGTPAQQFLLTTKITPPTLSSALIARPRLIDSLRKHAASKLFLITGPAGSGKTTLVSAWLQDLSIPIAWVSLDKDENELTHFWHYVLAAMQKIYPVLAGQLLCLLPTLQSGNMESFLIPLVNALGTLPEDVMLVLDDYHTLTNQQVHESVSFLLEHASDRLHIVIVSRSLPPVPLARLRARRQLMELGFNELRFSGEEAESFIQSLTERRITSEELAQLLEQTEGWVTGLYLTILAWNRGGSINATYPSVVDGDQQAIFEYLASEVLARESAQVRDFLLHTSILKHLQAVLCNAVTLQTGSQDILHHLERANLFLTRLDNPQNWFRYHHLFAEFLRTQLEQVYPEQAKILHSRAAMWYAQNNQPAEAIAHAVQAGDFVQAANFIEEQGRSLLMQQEILILSDWLCALPSEIVCSRPRLCIFMSWVSLHTAYPASIEHYLCSAEHSLQGNDIDLGEARELHGEIAAIRARISIYQSEIQQSVEYSQQALDCLGERDHYMRGEVALSMGTTSMLLGEMWVAQESFRVAINLSWDCGNLRAALLAVRSLANLYVSQGRLYYAHRLYQESLERIRQIGQEHIPPLGFVHVGLAEIYYEWDELDAAERHARQGIALGQ</sequence>
<comment type="caution">
    <text evidence="2">The sequence shown here is derived from an EMBL/GenBank/DDBJ whole genome shotgun (WGS) entry which is preliminary data.</text>
</comment>
<dbReference type="InterPro" id="IPR059106">
    <property type="entry name" value="WHD_MalT"/>
</dbReference>
<organism evidence="2 3">
    <name type="scientific">Dictyobacter vulcani</name>
    <dbReference type="NCBI Taxonomy" id="2607529"/>
    <lineage>
        <taxon>Bacteria</taxon>
        <taxon>Bacillati</taxon>
        <taxon>Chloroflexota</taxon>
        <taxon>Ktedonobacteria</taxon>
        <taxon>Ktedonobacterales</taxon>
        <taxon>Dictyobacteraceae</taxon>
        <taxon>Dictyobacter</taxon>
    </lineage>
</organism>
<dbReference type="SUPFAM" id="SSF48452">
    <property type="entry name" value="TPR-like"/>
    <property type="match status" value="1"/>
</dbReference>
<dbReference type="InterPro" id="IPR003593">
    <property type="entry name" value="AAA+_ATPase"/>
</dbReference>
<name>A0A5J4KNU8_9CHLR</name>
<dbReference type="InterPro" id="IPR041617">
    <property type="entry name" value="TPR_MalT"/>
</dbReference>